<keyword evidence="2" id="KW-1185">Reference proteome</keyword>
<protein>
    <submittedName>
        <fullName evidence="1">Uncharacterized protein</fullName>
    </submittedName>
</protein>
<comment type="caution">
    <text evidence="1">The sequence shown here is derived from an EMBL/GenBank/DDBJ whole genome shotgun (WGS) entry which is preliminary data.</text>
</comment>
<evidence type="ECO:0000313" key="1">
    <source>
        <dbReference type="EMBL" id="KAI5656425.1"/>
    </source>
</evidence>
<dbReference type="EMBL" id="CM044706">
    <property type="protein sequence ID" value="KAI5656425.1"/>
    <property type="molecule type" value="Genomic_DNA"/>
</dbReference>
<organism evidence="1 2">
    <name type="scientific">Catharanthus roseus</name>
    <name type="common">Madagascar periwinkle</name>
    <name type="synonym">Vinca rosea</name>
    <dbReference type="NCBI Taxonomy" id="4058"/>
    <lineage>
        <taxon>Eukaryota</taxon>
        <taxon>Viridiplantae</taxon>
        <taxon>Streptophyta</taxon>
        <taxon>Embryophyta</taxon>
        <taxon>Tracheophyta</taxon>
        <taxon>Spermatophyta</taxon>
        <taxon>Magnoliopsida</taxon>
        <taxon>eudicotyledons</taxon>
        <taxon>Gunneridae</taxon>
        <taxon>Pentapetalae</taxon>
        <taxon>asterids</taxon>
        <taxon>lamiids</taxon>
        <taxon>Gentianales</taxon>
        <taxon>Apocynaceae</taxon>
        <taxon>Rauvolfioideae</taxon>
        <taxon>Vinceae</taxon>
        <taxon>Catharanthinae</taxon>
        <taxon>Catharanthus</taxon>
    </lineage>
</organism>
<dbReference type="Proteomes" id="UP001060085">
    <property type="component" value="Linkage Group LG06"/>
</dbReference>
<gene>
    <name evidence="1" type="ORF">M9H77_25218</name>
</gene>
<accession>A0ACC0A6A7</accession>
<proteinExistence type="predicted"/>
<evidence type="ECO:0000313" key="2">
    <source>
        <dbReference type="Proteomes" id="UP001060085"/>
    </source>
</evidence>
<reference evidence="2" key="1">
    <citation type="journal article" date="2023" name="Nat. Plants">
        <title>Single-cell RNA sequencing provides a high-resolution roadmap for understanding the multicellular compartmentation of specialized metabolism.</title>
        <authorList>
            <person name="Sun S."/>
            <person name="Shen X."/>
            <person name="Li Y."/>
            <person name="Li Y."/>
            <person name="Wang S."/>
            <person name="Li R."/>
            <person name="Zhang H."/>
            <person name="Shen G."/>
            <person name="Guo B."/>
            <person name="Wei J."/>
            <person name="Xu J."/>
            <person name="St-Pierre B."/>
            <person name="Chen S."/>
            <person name="Sun C."/>
        </authorList>
    </citation>
    <scope>NUCLEOTIDE SEQUENCE [LARGE SCALE GENOMIC DNA]</scope>
</reference>
<sequence>MKLLPFSFQYSIRNQLLSKHLHFSSSKPKWNSNSNPNLIITHPTLLLIESCHSMAQLKQIQAHMTRTGLIFHIFPISRLLSFSALDPNGDINYANLLFSQIADPNIYIWNTMMRGYVKSQSPEMALCYFNRMVKEGVEMDKRSYVFLLKGSEILDGVAMGLSVHCRIWKVGFVDDLIVRNSLVHFYSEKGYLSDATKVFHESSVRDVVSWTSMIDGFVQKNMADEALEFFEKMCSSGLEPNEVTMITLFSACSLKGDLSLGRSIHELVERNGVKCSLNLMNSMIDMYVKCGDLEKAYEIFNQMDVRDVFSWTSMINGYAKNGKVDLAKKFFNEMPERNVVSWTALISCYAQNNRPKEALETFHQMEIEGFPPTESTLVSVLSACSQLSCLDIGQRIHDFYVKKKWVPLSLILGNALIDMYAKCGSIHAASEIFGQMPEKDLVSFNSMIVGYSSHGHASDALILFEQMKSMGLEPDDITFVGVLSACSHGGLVDQGWDCFRSMELHGLRPSLEHYACMTDLLSRVGRHQEAYELIGRMPMQPDAAVWGALLNGCRMHGNLELGKLAAEKLIVLDSKDSGIYTLLASICAKERKWSDVRLVRSMMRENGSKKNPGCSLIEVEGKFHEFLVADKTHPQSKAIYQVLYEMLLLSKSEDCGSYDEDSVQFSPI</sequence>
<name>A0ACC0A6A7_CATRO</name>